<feature type="non-terminal residue" evidence="6">
    <location>
        <position position="1"/>
    </location>
</feature>
<dbReference type="EMBL" id="JAHLQT010007588">
    <property type="protein sequence ID" value="KAG7174579.1"/>
    <property type="molecule type" value="Genomic_DNA"/>
</dbReference>
<feature type="compositionally biased region" description="Basic residues" evidence="4">
    <location>
        <begin position="100"/>
        <end position="123"/>
    </location>
</feature>
<evidence type="ECO:0000256" key="3">
    <source>
        <dbReference type="ARBA" id="ARBA00022679"/>
    </source>
</evidence>
<name>A0A8J5N7M8_HOMAM</name>
<dbReference type="FunFam" id="3.40.50.2000:FF:000021">
    <property type="entry name" value="UDP-glucuronosyltransferase"/>
    <property type="match status" value="1"/>
</dbReference>
<keyword evidence="3" id="KW-0808">Transferase</keyword>
<dbReference type="InterPro" id="IPR050271">
    <property type="entry name" value="UDP-glycosyltransferase"/>
</dbReference>
<reference evidence="6" key="1">
    <citation type="journal article" date="2021" name="Sci. Adv.">
        <title>The American lobster genome reveals insights on longevity, neural, and immune adaptations.</title>
        <authorList>
            <person name="Polinski J.M."/>
            <person name="Zimin A.V."/>
            <person name="Clark K.F."/>
            <person name="Kohn A.B."/>
            <person name="Sadowski N."/>
            <person name="Timp W."/>
            <person name="Ptitsyn A."/>
            <person name="Khanna P."/>
            <person name="Romanova D.Y."/>
            <person name="Williams P."/>
            <person name="Greenwood S.J."/>
            <person name="Moroz L.L."/>
            <person name="Walt D.R."/>
            <person name="Bodnar A.G."/>
        </authorList>
    </citation>
    <scope>NUCLEOTIDE SEQUENCE</scope>
    <source>
        <strain evidence="6">GMGI-L3</strain>
    </source>
</reference>
<dbReference type="PANTHER" id="PTHR48043">
    <property type="entry name" value="EG:EG0003.4 PROTEIN-RELATED"/>
    <property type="match status" value="1"/>
</dbReference>
<evidence type="ECO:0000256" key="1">
    <source>
        <dbReference type="ARBA" id="ARBA00009995"/>
    </source>
</evidence>
<feature type="compositionally biased region" description="Basic and acidic residues" evidence="4">
    <location>
        <begin position="8"/>
        <end position="17"/>
    </location>
</feature>
<dbReference type="SUPFAM" id="SSF53756">
    <property type="entry name" value="UDP-Glycosyltransferase/glycogen phosphorylase"/>
    <property type="match status" value="1"/>
</dbReference>
<feature type="region of interest" description="Disordered" evidence="4">
    <location>
        <begin position="1"/>
        <end position="22"/>
    </location>
</feature>
<dbReference type="InterPro" id="IPR002213">
    <property type="entry name" value="UDP_glucos_trans"/>
</dbReference>
<dbReference type="PANTHER" id="PTHR48043:SF145">
    <property type="entry name" value="FI06409P-RELATED"/>
    <property type="match status" value="1"/>
</dbReference>
<evidence type="ECO:0000256" key="2">
    <source>
        <dbReference type="ARBA" id="ARBA00022676"/>
    </source>
</evidence>
<keyword evidence="5" id="KW-1133">Transmembrane helix</keyword>
<keyword evidence="7" id="KW-1185">Reference proteome</keyword>
<evidence type="ECO:0000313" key="6">
    <source>
        <dbReference type="EMBL" id="KAG7174579.1"/>
    </source>
</evidence>
<feature type="region of interest" description="Disordered" evidence="4">
    <location>
        <begin position="67"/>
        <end position="128"/>
    </location>
</feature>
<accession>A0A8J5N7M8</accession>
<protein>
    <submittedName>
        <fullName evidence="6">UDP-glucuronosyltransferase 1-8-like 1</fullName>
    </submittedName>
</protein>
<organism evidence="6 7">
    <name type="scientific">Homarus americanus</name>
    <name type="common">American lobster</name>
    <dbReference type="NCBI Taxonomy" id="6706"/>
    <lineage>
        <taxon>Eukaryota</taxon>
        <taxon>Metazoa</taxon>
        <taxon>Ecdysozoa</taxon>
        <taxon>Arthropoda</taxon>
        <taxon>Crustacea</taxon>
        <taxon>Multicrustacea</taxon>
        <taxon>Malacostraca</taxon>
        <taxon>Eumalacostraca</taxon>
        <taxon>Eucarida</taxon>
        <taxon>Decapoda</taxon>
        <taxon>Pleocyemata</taxon>
        <taxon>Astacidea</taxon>
        <taxon>Nephropoidea</taxon>
        <taxon>Nephropidae</taxon>
        <taxon>Homarus</taxon>
    </lineage>
</organism>
<dbReference type="AlphaFoldDB" id="A0A8J5N7M8"/>
<dbReference type="Proteomes" id="UP000747542">
    <property type="component" value="Unassembled WGS sequence"/>
</dbReference>
<keyword evidence="2" id="KW-0328">Glycosyltransferase</keyword>
<evidence type="ECO:0000256" key="4">
    <source>
        <dbReference type="SAM" id="MobiDB-lite"/>
    </source>
</evidence>
<proteinExistence type="inferred from homology"/>
<evidence type="ECO:0000256" key="5">
    <source>
        <dbReference type="SAM" id="Phobius"/>
    </source>
</evidence>
<dbReference type="Pfam" id="PF00201">
    <property type="entry name" value="UDPGT"/>
    <property type="match status" value="1"/>
</dbReference>
<feature type="compositionally biased region" description="Low complexity" evidence="4">
    <location>
        <begin position="78"/>
        <end position="99"/>
    </location>
</feature>
<keyword evidence="5" id="KW-0472">Membrane</keyword>
<dbReference type="CDD" id="cd03784">
    <property type="entry name" value="GT1_Gtf-like"/>
    <property type="match status" value="1"/>
</dbReference>
<dbReference type="Gene3D" id="3.40.50.2000">
    <property type="entry name" value="Glycogen Phosphorylase B"/>
    <property type="match status" value="1"/>
</dbReference>
<keyword evidence="5" id="KW-0812">Transmembrane</keyword>
<feature type="transmembrane region" description="Helical" evidence="5">
    <location>
        <begin position="595"/>
        <end position="618"/>
    </location>
</feature>
<evidence type="ECO:0000313" key="7">
    <source>
        <dbReference type="Proteomes" id="UP000747542"/>
    </source>
</evidence>
<gene>
    <name evidence="6" type="primary">Ugt1a8-L1</name>
    <name evidence="6" type="ORF">Hamer_G016485</name>
</gene>
<comment type="similarity">
    <text evidence="1">Belongs to the UDP-glycosyltransferase family.</text>
</comment>
<sequence>QKWPLCRPSEEPTEGRHLPPITVPTAFQEDASSQRRLLGASRVRVQLSLVVVVVLVCMVVTQRVAAPGSSHPSRHQPHPSQHQPHPSQHQPHPTQYQPHPSHHQPHPSHHPPHPSHHLHHHRDPARGNEGANILILHPIYAGSHELTLRRFGEDLVKRGHRITQIRWRSSKTQEVNTTVDVITLSADNRDLRYPYMQPDGTFHPPTTMLWERPRHMWQIPTDVFRLIDAHCLTLLGDVQLIRRLRRANFSLALVDIIGNECSLALAHSLGLPVVGFWGFSFQGGESRAAGVFQSPALVPNLLSEVGATMTFLERVWNTVVLLAETVVITYHFSLIDSHIKRLVPGCPGSRDLLRDMEVILVHSHWFIDYPKLMPPHVQYIGCIQCGPPASLPHEIDRWVSEAESGVVVFSLGYTGYEATTVPEHVMDAFITAFARLEQRVLVRFNAALLLYVPDNVMVVDWSCGSTGHPNTVLFVTHCGQNGVNEAVYHGVPIVALPVFADQGDNARRVVDRGLGLMIHKEAITHDLAYTTITTVLNHTRYRKTAARFSAQWKEEESGAERASRWVERVHRHGPLTHLRMPGAHLSFSQYFALDVAAFLLLLGFISCYLAYCLAYCLYSTTSSFTRRWKKEKMQ</sequence>
<dbReference type="GO" id="GO:0008194">
    <property type="term" value="F:UDP-glycosyltransferase activity"/>
    <property type="evidence" value="ECO:0007669"/>
    <property type="project" value="InterPro"/>
</dbReference>
<comment type="caution">
    <text evidence="6">The sequence shown here is derived from an EMBL/GenBank/DDBJ whole genome shotgun (WGS) entry which is preliminary data.</text>
</comment>